<dbReference type="AlphaFoldDB" id="A0A4D6M2I0"/>
<comment type="subcellular location">
    <subcellularLocation>
        <location evidence="1">Nucleus</location>
    </subcellularLocation>
</comment>
<dbReference type="GO" id="GO:0005634">
    <property type="term" value="C:nucleus"/>
    <property type="evidence" value="ECO:0007669"/>
    <property type="project" value="UniProtKB-SubCell"/>
</dbReference>
<dbReference type="GO" id="GO:0031490">
    <property type="term" value="F:chromatin DNA binding"/>
    <property type="evidence" value="ECO:0007669"/>
    <property type="project" value="InterPro"/>
</dbReference>
<evidence type="ECO:0000259" key="3">
    <source>
        <dbReference type="Pfam" id="PF16987"/>
    </source>
</evidence>
<dbReference type="InterPro" id="IPR044661">
    <property type="entry name" value="MED15a/b/c-like"/>
</dbReference>
<dbReference type="Gene3D" id="1.10.246.20">
    <property type="entry name" value="Coactivator CBP, KIX domain"/>
    <property type="match status" value="1"/>
</dbReference>
<dbReference type="EMBL" id="CP039350">
    <property type="protein sequence ID" value="QCD95499.1"/>
    <property type="molecule type" value="Genomic_DNA"/>
</dbReference>
<accession>A0A4D6M2I0</accession>
<dbReference type="Proteomes" id="UP000501690">
    <property type="component" value="Linkage Group LG6"/>
</dbReference>
<dbReference type="Pfam" id="PF16987">
    <property type="entry name" value="KIX_2"/>
    <property type="match status" value="1"/>
</dbReference>
<evidence type="ECO:0000256" key="1">
    <source>
        <dbReference type="ARBA" id="ARBA00004123"/>
    </source>
</evidence>
<name>A0A4D6M2I0_VIGUN</name>
<evidence type="ECO:0000313" key="4">
    <source>
        <dbReference type="EMBL" id="QCD95499.1"/>
    </source>
</evidence>
<keyword evidence="5" id="KW-1185">Reference proteome</keyword>
<sequence length="471" mass="54202">MDTNKRRLISNVTTIEVNGWKSKDRRNMMVKKIAEHFLKRDPLSSWTQNVPKFLKSVERFEEEVFDTAKDEAEYITRISTKMKTKPPFQSEECNILSSQVFGSDAEFGGEKEVSAEWQEQIYQKIQTAKCKYFTKLNILYKGLSKRYEQFQSLPPEPKTHDMIKCEHHMRALEFTFSVFKASKREITSDFESKVHKMEKYIQVIEQHKIVPSKSKIAQVGETSTNKVEETDIKKPITQVFSPHNSYFTVPIFQQVTNQFFTSYPEEEYIKQQAEALVASCGEIGMIFHLSDENSTLEPLNGPPIVVVDSKGVIVTDSQARYLTRSKFGQREMKMNRFINAMPIGDNVMQETNSEKHFSNSSIIQENHTLLEEIKDINKQLIDTEVALDKSKIFPTTIEERIALGGEGLTVKLFFNSVTINLNSISKHDHKKMVMIMLLEGRKQEDGVVHVHCVMGQFDRENEGGMSVKCSC</sequence>
<dbReference type="InterPro" id="IPR036529">
    <property type="entry name" value="KIX_dom_sf"/>
</dbReference>
<proteinExistence type="predicted"/>
<reference evidence="4 5" key="1">
    <citation type="submission" date="2019-04" db="EMBL/GenBank/DDBJ databases">
        <title>An improved genome assembly and genetic linkage map for asparagus bean, Vigna unguiculata ssp. sesquipedialis.</title>
        <authorList>
            <person name="Xia Q."/>
            <person name="Zhang R."/>
            <person name="Dong Y."/>
        </authorList>
    </citation>
    <scope>NUCLEOTIDE SEQUENCE [LARGE SCALE GENOMIC DNA]</scope>
    <source>
        <tissue evidence="4">Leaf</tissue>
    </source>
</reference>
<dbReference type="GO" id="GO:0003713">
    <property type="term" value="F:transcription coactivator activity"/>
    <property type="evidence" value="ECO:0007669"/>
    <property type="project" value="InterPro"/>
</dbReference>
<keyword evidence="2" id="KW-0539">Nucleus</keyword>
<gene>
    <name evidence="4" type="ORF">DEO72_LG6g192</name>
</gene>
<evidence type="ECO:0000256" key="2">
    <source>
        <dbReference type="ARBA" id="ARBA00023242"/>
    </source>
</evidence>
<organism evidence="4 5">
    <name type="scientific">Vigna unguiculata</name>
    <name type="common">Cowpea</name>
    <dbReference type="NCBI Taxonomy" id="3917"/>
    <lineage>
        <taxon>Eukaryota</taxon>
        <taxon>Viridiplantae</taxon>
        <taxon>Streptophyta</taxon>
        <taxon>Embryophyta</taxon>
        <taxon>Tracheophyta</taxon>
        <taxon>Spermatophyta</taxon>
        <taxon>Magnoliopsida</taxon>
        <taxon>eudicotyledons</taxon>
        <taxon>Gunneridae</taxon>
        <taxon>Pentapetalae</taxon>
        <taxon>rosids</taxon>
        <taxon>fabids</taxon>
        <taxon>Fabales</taxon>
        <taxon>Fabaceae</taxon>
        <taxon>Papilionoideae</taxon>
        <taxon>50 kb inversion clade</taxon>
        <taxon>NPAAA clade</taxon>
        <taxon>indigoferoid/millettioid clade</taxon>
        <taxon>Phaseoleae</taxon>
        <taxon>Vigna</taxon>
    </lineage>
</organism>
<protein>
    <submittedName>
        <fullName evidence="4">Coactivator CBP</fullName>
    </submittedName>
</protein>
<dbReference type="InterPro" id="IPR036546">
    <property type="entry name" value="MED15_KIX"/>
</dbReference>
<feature type="domain" description="Mediator complex subunit 15 KIX" evidence="3">
    <location>
        <begin position="23"/>
        <end position="84"/>
    </location>
</feature>
<evidence type="ECO:0000313" key="5">
    <source>
        <dbReference type="Proteomes" id="UP000501690"/>
    </source>
</evidence>
<dbReference type="PANTHER" id="PTHR33137:SF37">
    <property type="entry name" value="MEDIATOR COMPLEX SUBUNIT 15 KIX DOMAIN-CONTAINING PROTEIN"/>
    <property type="match status" value="1"/>
</dbReference>
<dbReference type="SUPFAM" id="SSF47040">
    <property type="entry name" value="Kix domain of CBP (creb binding protein)"/>
    <property type="match status" value="1"/>
</dbReference>
<dbReference type="PANTHER" id="PTHR33137">
    <property type="entry name" value="MEDIATOR OF RNA POLYMERASE II TRANSCRIPTION SUBUNIT 15A-RELATED"/>
    <property type="match status" value="1"/>
</dbReference>